<evidence type="ECO:0000256" key="3">
    <source>
        <dbReference type="ARBA" id="ARBA00013385"/>
    </source>
</evidence>
<evidence type="ECO:0000256" key="7">
    <source>
        <dbReference type="ARBA" id="ARBA00022801"/>
    </source>
</evidence>
<dbReference type="InterPro" id="IPR036779">
    <property type="entry name" value="LysM_dom_sf"/>
</dbReference>
<comment type="function">
    <text evidence="1">This major extracellular protein may be involved in the invasion of non-professional phagocytic cells by Listeria.</text>
</comment>
<dbReference type="GO" id="GO:0006508">
    <property type="term" value="P:proteolysis"/>
    <property type="evidence" value="ECO:0007669"/>
    <property type="project" value="UniProtKB-KW"/>
</dbReference>
<dbReference type="InterPro" id="IPR018392">
    <property type="entry name" value="LysM"/>
</dbReference>
<dbReference type="InterPro" id="IPR038765">
    <property type="entry name" value="Papain-like_cys_pep_sf"/>
</dbReference>
<dbReference type="Proteomes" id="UP000319353">
    <property type="component" value="Unassembled WGS sequence"/>
</dbReference>
<dbReference type="InterPro" id="IPR000064">
    <property type="entry name" value="NLP_P60_dom"/>
</dbReference>
<proteinExistence type="inferred from homology"/>
<dbReference type="SMART" id="SM00287">
    <property type="entry name" value="SH3b"/>
    <property type="match status" value="1"/>
</dbReference>
<feature type="region of interest" description="Disordered" evidence="10">
    <location>
        <begin position="75"/>
        <end position="101"/>
    </location>
</feature>
<evidence type="ECO:0000256" key="11">
    <source>
        <dbReference type="SAM" id="SignalP"/>
    </source>
</evidence>
<evidence type="ECO:0000259" key="13">
    <source>
        <dbReference type="PROSITE" id="PS51935"/>
    </source>
</evidence>
<dbReference type="InterPro" id="IPR003646">
    <property type="entry name" value="SH3-like_bac-type"/>
</dbReference>
<gene>
    <name evidence="14" type="ORF">E6H01_06905</name>
</gene>
<dbReference type="Pfam" id="PF00877">
    <property type="entry name" value="NLPC_P60"/>
    <property type="match status" value="1"/>
</dbReference>
<evidence type="ECO:0000313" key="15">
    <source>
        <dbReference type="Proteomes" id="UP000319353"/>
    </source>
</evidence>
<reference evidence="14 15" key="1">
    <citation type="journal article" date="2019" name="Nat. Microbiol.">
        <title>Mediterranean grassland soil C-N compound turnover is dependent on rainfall and depth, and is mediated by genomically divergent microorganisms.</title>
        <authorList>
            <person name="Diamond S."/>
            <person name="Andeer P.F."/>
            <person name="Li Z."/>
            <person name="Crits-Christoph A."/>
            <person name="Burstein D."/>
            <person name="Anantharaman K."/>
            <person name="Lane K.R."/>
            <person name="Thomas B.C."/>
            <person name="Pan C."/>
            <person name="Northen T.R."/>
            <person name="Banfield J.F."/>
        </authorList>
    </citation>
    <scope>NUCLEOTIDE SEQUENCE [LARGE SCALE GENOMIC DNA]</scope>
    <source>
        <strain evidence="14">NP_4</strain>
    </source>
</reference>
<dbReference type="Gene3D" id="2.30.30.40">
    <property type="entry name" value="SH3 Domains"/>
    <property type="match status" value="1"/>
</dbReference>
<dbReference type="SMART" id="SM00257">
    <property type="entry name" value="LysM"/>
    <property type="match status" value="2"/>
</dbReference>
<evidence type="ECO:0000313" key="14">
    <source>
        <dbReference type="EMBL" id="TMJ02316.1"/>
    </source>
</evidence>
<dbReference type="PANTHER" id="PTHR47053">
    <property type="entry name" value="MUREIN DD-ENDOPEPTIDASE MEPH-RELATED"/>
    <property type="match status" value="1"/>
</dbReference>
<feature type="domain" description="LysM" evidence="12">
    <location>
        <begin position="112"/>
        <end position="155"/>
    </location>
</feature>
<dbReference type="SUPFAM" id="SSF54001">
    <property type="entry name" value="Cysteine proteinases"/>
    <property type="match status" value="1"/>
</dbReference>
<evidence type="ECO:0000256" key="8">
    <source>
        <dbReference type="ARBA" id="ARBA00022807"/>
    </source>
</evidence>
<dbReference type="AlphaFoldDB" id="A0A537L2T8"/>
<dbReference type="GO" id="GO:0008234">
    <property type="term" value="F:cysteine-type peptidase activity"/>
    <property type="evidence" value="ECO:0007669"/>
    <property type="project" value="UniProtKB-KW"/>
</dbReference>
<evidence type="ECO:0000256" key="1">
    <source>
        <dbReference type="ARBA" id="ARBA00003740"/>
    </source>
</evidence>
<evidence type="ECO:0000256" key="4">
    <source>
        <dbReference type="ARBA" id="ARBA00022670"/>
    </source>
</evidence>
<feature type="signal peptide" evidence="11">
    <location>
        <begin position="1"/>
        <end position="27"/>
    </location>
</feature>
<name>A0A537L2T8_9BACT</name>
<keyword evidence="6" id="KW-0677">Repeat</keyword>
<dbReference type="CDD" id="cd00118">
    <property type="entry name" value="LysM"/>
    <property type="match status" value="2"/>
</dbReference>
<evidence type="ECO:0000256" key="6">
    <source>
        <dbReference type="ARBA" id="ARBA00022737"/>
    </source>
</evidence>
<dbReference type="PANTHER" id="PTHR47053:SF1">
    <property type="entry name" value="MUREIN DD-ENDOPEPTIDASE MEPH-RELATED"/>
    <property type="match status" value="1"/>
</dbReference>
<dbReference type="PROSITE" id="PS51782">
    <property type="entry name" value="LYSM"/>
    <property type="match status" value="2"/>
</dbReference>
<dbReference type="InterPro" id="IPR051202">
    <property type="entry name" value="Peptidase_C40"/>
</dbReference>
<dbReference type="EMBL" id="VBAL01000083">
    <property type="protein sequence ID" value="TMJ02316.1"/>
    <property type="molecule type" value="Genomic_DNA"/>
</dbReference>
<evidence type="ECO:0000256" key="2">
    <source>
        <dbReference type="ARBA" id="ARBA00007074"/>
    </source>
</evidence>
<comment type="similarity">
    <text evidence="2">Belongs to the peptidase C40 family.</text>
</comment>
<evidence type="ECO:0000256" key="5">
    <source>
        <dbReference type="ARBA" id="ARBA00022729"/>
    </source>
</evidence>
<dbReference type="PROSITE" id="PS51935">
    <property type="entry name" value="NLPC_P60"/>
    <property type="match status" value="1"/>
</dbReference>
<evidence type="ECO:0000256" key="10">
    <source>
        <dbReference type="SAM" id="MobiDB-lite"/>
    </source>
</evidence>
<feature type="domain" description="LysM" evidence="12">
    <location>
        <begin position="29"/>
        <end position="73"/>
    </location>
</feature>
<sequence>MRRAITAALTLAAVGLIVLATSGRVEAGSTHVVQPGETLYRIALRYGVTVGALAAYNGLSDPTLIHSGQILNIPPTGARDRAKPAPKPPKPAKTPSAQQATQGNVVIRKVTYRYVVSRGDTLFSIARRFGISVAVLKQANGLTSDLIRPGQRLVIPGAKVSIRIPPPGPTILVKVPSANDTLSQPAPAESPSTLAGAGDTVTVQRPLRVRRGPGSYFTTLALVAPQTQLLVTAISEGWYEVQLPGGDSGWVRQEDLREAPVSRPRDKSNPATGDMVVREAMQYLGVRYVWGGGSNQGLDCSGFIYVVFSAFAPDLLRMASYDYFRMGIPVTQSELQPGDLVFFTTYAPGASHVGIYVGDRRFLHASSSASAVAISSLDEGYYTARYVGARRLVETAPAATP</sequence>
<keyword evidence="7" id="KW-0378">Hydrolase</keyword>
<dbReference type="Gene3D" id="3.10.350.10">
    <property type="entry name" value="LysM domain"/>
    <property type="match status" value="2"/>
</dbReference>
<keyword evidence="4" id="KW-0645">Protease</keyword>
<dbReference type="Gene3D" id="3.90.1720.10">
    <property type="entry name" value="endopeptidase domain like (from Nostoc punctiforme)"/>
    <property type="match status" value="1"/>
</dbReference>
<protein>
    <recommendedName>
        <fullName evidence="3">Probable endopeptidase p60</fullName>
    </recommendedName>
    <alternativeName>
        <fullName evidence="9">Invasion-associated protein p60</fullName>
    </alternativeName>
</protein>
<accession>A0A537L2T8</accession>
<keyword evidence="5 11" id="KW-0732">Signal</keyword>
<dbReference type="SUPFAM" id="SSF54106">
    <property type="entry name" value="LysM domain"/>
    <property type="match status" value="2"/>
</dbReference>
<dbReference type="Pfam" id="PF01476">
    <property type="entry name" value="LysM"/>
    <property type="match status" value="2"/>
</dbReference>
<feature type="chain" id="PRO_5021808636" description="Probable endopeptidase p60" evidence="11">
    <location>
        <begin position="28"/>
        <end position="401"/>
    </location>
</feature>
<organism evidence="14 15">
    <name type="scientific">Candidatus Segetimicrobium genomatis</name>
    <dbReference type="NCBI Taxonomy" id="2569760"/>
    <lineage>
        <taxon>Bacteria</taxon>
        <taxon>Bacillati</taxon>
        <taxon>Candidatus Sysuimicrobiota</taxon>
        <taxon>Candidatus Sysuimicrobiia</taxon>
        <taxon>Candidatus Sysuimicrobiales</taxon>
        <taxon>Candidatus Segetimicrobiaceae</taxon>
        <taxon>Candidatus Segetimicrobium</taxon>
    </lineage>
</organism>
<evidence type="ECO:0000259" key="12">
    <source>
        <dbReference type="PROSITE" id="PS51782"/>
    </source>
</evidence>
<comment type="caution">
    <text evidence="14">The sequence shown here is derived from an EMBL/GenBank/DDBJ whole genome shotgun (WGS) entry which is preliminary data.</text>
</comment>
<keyword evidence="8" id="KW-0788">Thiol protease</keyword>
<feature type="domain" description="NlpC/P60" evidence="13">
    <location>
        <begin position="270"/>
        <end position="393"/>
    </location>
</feature>
<evidence type="ECO:0000256" key="9">
    <source>
        <dbReference type="ARBA" id="ARBA00032855"/>
    </source>
</evidence>